<keyword evidence="9" id="KW-1185">Reference proteome</keyword>
<dbReference type="Proteomes" id="UP001329430">
    <property type="component" value="Chromosome 3"/>
</dbReference>
<comment type="caution">
    <text evidence="8">The sequence shown here is derived from an EMBL/GenBank/DDBJ whole genome shotgun (WGS) entry which is preliminary data.</text>
</comment>
<evidence type="ECO:0000256" key="4">
    <source>
        <dbReference type="ARBA" id="ARBA00023180"/>
    </source>
</evidence>
<dbReference type="GO" id="GO:0008083">
    <property type="term" value="F:growth factor activity"/>
    <property type="evidence" value="ECO:0007669"/>
    <property type="project" value="TreeGrafter"/>
</dbReference>
<dbReference type="PANTHER" id="PTHR23199:SF16">
    <property type="entry name" value="PROTEIN SPAETZLE 5"/>
    <property type="match status" value="1"/>
</dbReference>
<evidence type="ECO:0000259" key="7">
    <source>
        <dbReference type="Pfam" id="PF16077"/>
    </source>
</evidence>
<dbReference type="AlphaFoldDB" id="A0AAN7VL63"/>
<dbReference type="GO" id="GO:0021556">
    <property type="term" value="P:central nervous system formation"/>
    <property type="evidence" value="ECO:0007669"/>
    <property type="project" value="TreeGrafter"/>
</dbReference>
<dbReference type="PANTHER" id="PTHR23199">
    <property type="entry name" value="NEUROTROPHIN 1-RELATED"/>
    <property type="match status" value="1"/>
</dbReference>
<dbReference type="Pfam" id="PF16077">
    <property type="entry name" value="Spaetzle"/>
    <property type="match status" value="1"/>
</dbReference>
<dbReference type="GO" id="GO:0005121">
    <property type="term" value="F:Toll binding"/>
    <property type="evidence" value="ECO:0007669"/>
    <property type="project" value="TreeGrafter"/>
</dbReference>
<dbReference type="Gene3D" id="2.10.90.10">
    <property type="entry name" value="Cystine-knot cytokines"/>
    <property type="match status" value="1"/>
</dbReference>
<evidence type="ECO:0000256" key="5">
    <source>
        <dbReference type="SAM" id="MobiDB-lite"/>
    </source>
</evidence>
<evidence type="ECO:0000256" key="6">
    <source>
        <dbReference type="SAM" id="SignalP"/>
    </source>
</evidence>
<dbReference type="GO" id="GO:0005615">
    <property type="term" value="C:extracellular space"/>
    <property type="evidence" value="ECO:0007669"/>
    <property type="project" value="UniProtKB-ARBA"/>
</dbReference>
<sequence length="304" mass="35190">MLPIVAVATLLNIWRNCMAICSNEYGSTTPCKTFLPSSPGTAPSCAKPGLTYCEYPTQYPLHHIEHLLQNWQYNYNTLLNNESLEEFHSYFLPVQSRHNVHPVYGPPNTINEHRSEYLHPPKQSYIPFNPQRHTYIPPIPVLHHNLTPEYVANKNWWKRPPRDLTKHHRSPTNRRRRSIDQSKMIQDALTNSTSHRTRRQSLSGQQLCQFRVTYIMPRAALNNQGNWMYIVNMPEVDSKYTQLVRSETCSSDTCSPICGLPVGYTSRCEQKYAQKRLVALESGGDRLYTDVFWFPSCCVCTVSR</sequence>
<dbReference type="SUPFAM" id="SSF57501">
    <property type="entry name" value="Cystine-knot cytokines"/>
    <property type="match status" value="1"/>
</dbReference>
<feature type="chain" id="PRO_5043033972" description="Spaetzle domain-containing protein" evidence="6">
    <location>
        <begin position="20"/>
        <end position="304"/>
    </location>
</feature>
<dbReference type="FunFam" id="2.10.90.10:FF:000018">
    <property type="entry name" value="Spatzle 4"/>
    <property type="match status" value="1"/>
</dbReference>
<feature type="compositionally biased region" description="Basic residues" evidence="5">
    <location>
        <begin position="165"/>
        <end position="177"/>
    </location>
</feature>
<name>A0AAN7VL63_9COLE</name>
<feature type="region of interest" description="Disordered" evidence="5">
    <location>
        <begin position="161"/>
        <end position="184"/>
    </location>
</feature>
<comment type="subunit">
    <text evidence="1">Homodimer; disulfide-linked.</text>
</comment>
<reference evidence="8 9" key="1">
    <citation type="journal article" date="2024" name="Insects">
        <title>An Improved Chromosome-Level Genome Assembly of the Firefly Pyrocoelia pectoralis.</title>
        <authorList>
            <person name="Fu X."/>
            <person name="Meyer-Rochow V.B."/>
            <person name="Ballantyne L."/>
            <person name="Zhu X."/>
        </authorList>
    </citation>
    <scope>NUCLEOTIDE SEQUENCE [LARGE SCALE GENOMIC DNA]</scope>
    <source>
        <strain evidence="8">XCY_ONT2</strain>
    </source>
</reference>
<dbReference type="InterPro" id="IPR052444">
    <property type="entry name" value="Spz/Toll_ligand-like"/>
</dbReference>
<organism evidence="8 9">
    <name type="scientific">Pyrocoelia pectoralis</name>
    <dbReference type="NCBI Taxonomy" id="417401"/>
    <lineage>
        <taxon>Eukaryota</taxon>
        <taxon>Metazoa</taxon>
        <taxon>Ecdysozoa</taxon>
        <taxon>Arthropoda</taxon>
        <taxon>Hexapoda</taxon>
        <taxon>Insecta</taxon>
        <taxon>Pterygota</taxon>
        <taxon>Neoptera</taxon>
        <taxon>Endopterygota</taxon>
        <taxon>Coleoptera</taxon>
        <taxon>Polyphaga</taxon>
        <taxon>Elateriformia</taxon>
        <taxon>Elateroidea</taxon>
        <taxon>Lampyridae</taxon>
        <taxon>Lampyrinae</taxon>
        <taxon>Pyrocoelia</taxon>
    </lineage>
</organism>
<feature type="signal peptide" evidence="6">
    <location>
        <begin position="1"/>
        <end position="19"/>
    </location>
</feature>
<feature type="domain" description="Spaetzle" evidence="7">
    <location>
        <begin position="206"/>
        <end position="302"/>
    </location>
</feature>
<evidence type="ECO:0000256" key="1">
    <source>
        <dbReference type="ARBA" id="ARBA00011748"/>
    </source>
</evidence>
<evidence type="ECO:0000313" key="9">
    <source>
        <dbReference type="Proteomes" id="UP001329430"/>
    </source>
</evidence>
<dbReference type="EMBL" id="JAVRBK010000003">
    <property type="protein sequence ID" value="KAK5646094.1"/>
    <property type="molecule type" value="Genomic_DNA"/>
</dbReference>
<keyword evidence="3" id="KW-1015">Disulfide bond</keyword>
<evidence type="ECO:0000256" key="3">
    <source>
        <dbReference type="ARBA" id="ARBA00023157"/>
    </source>
</evidence>
<dbReference type="InterPro" id="IPR032104">
    <property type="entry name" value="Spaetzle"/>
</dbReference>
<evidence type="ECO:0000313" key="8">
    <source>
        <dbReference type="EMBL" id="KAK5646094.1"/>
    </source>
</evidence>
<accession>A0AAN7VL63</accession>
<protein>
    <recommendedName>
        <fullName evidence="7">Spaetzle domain-containing protein</fullName>
    </recommendedName>
</protein>
<keyword evidence="4" id="KW-0325">Glycoprotein</keyword>
<dbReference type="InterPro" id="IPR029034">
    <property type="entry name" value="Cystine-knot_cytokine"/>
</dbReference>
<gene>
    <name evidence="8" type="ORF">RI129_004558</name>
</gene>
<evidence type="ECO:0000256" key="2">
    <source>
        <dbReference type="ARBA" id="ARBA00022729"/>
    </source>
</evidence>
<dbReference type="GO" id="GO:0045087">
    <property type="term" value="P:innate immune response"/>
    <property type="evidence" value="ECO:0007669"/>
    <property type="project" value="TreeGrafter"/>
</dbReference>
<proteinExistence type="predicted"/>
<keyword evidence="2 6" id="KW-0732">Signal</keyword>